<dbReference type="KEGG" id="sspb:CP982_14595"/>
<evidence type="ECO:0000256" key="1">
    <source>
        <dbReference type="SAM" id="MobiDB-lite"/>
    </source>
</evidence>
<dbReference type="RefSeq" id="WP_150510933.1">
    <property type="nucleotide sequence ID" value="NZ_BMSQ01000004.1"/>
</dbReference>
<gene>
    <name evidence="3" type="ORF">CP982_14595</name>
    <name evidence="2" type="ORF">FHS40_002342</name>
</gene>
<feature type="compositionally biased region" description="Low complexity" evidence="1">
    <location>
        <begin position="49"/>
        <end position="67"/>
    </location>
</feature>
<proteinExistence type="predicted"/>
<dbReference type="OrthoDB" id="5121536at2"/>
<sequence>MAETIYLRGEGGGIHAMDLPLHESIQQRLERGQLRRVNADGSPLAAEQAPAGPADDSTPDADPAAPSGRPPVNAPKADWISYIVAQGQLSFDDAANLTKADLIDLADAS</sequence>
<accession>A0A5P2XB74</accession>
<dbReference type="Proteomes" id="UP000326505">
    <property type="component" value="Chromosome"/>
</dbReference>
<evidence type="ECO:0000313" key="4">
    <source>
        <dbReference type="Proteomes" id="UP000326505"/>
    </source>
</evidence>
<reference evidence="2 5" key="2">
    <citation type="submission" date="2020-08" db="EMBL/GenBank/DDBJ databases">
        <title>Genomic Encyclopedia of Type Strains, Phase III (KMG-III): the genomes of soil and plant-associated and newly described type strains.</title>
        <authorList>
            <person name="Whitman W."/>
        </authorList>
    </citation>
    <scope>NUCLEOTIDE SEQUENCE [LARGE SCALE GENOMIC DNA]</scope>
    <source>
        <strain evidence="2 5">CECT 3146</strain>
    </source>
</reference>
<evidence type="ECO:0000313" key="5">
    <source>
        <dbReference type="Proteomes" id="UP000549009"/>
    </source>
</evidence>
<dbReference type="Proteomes" id="UP000549009">
    <property type="component" value="Unassembled WGS sequence"/>
</dbReference>
<name>A0A5P2XB74_STRST</name>
<evidence type="ECO:0000313" key="3">
    <source>
        <dbReference type="EMBL" id="QEV59816.1"/>
    </source>
</evidence>
<dbReference type="AlphaFoldDB" id="A0A5P2XB74"/>
<evidence type="ECO:0000313" key="2">
    <source>
        <dbReference type="EMBL" id="MBB5103289.1"/>
    </source>
</evidence>
<protein>
    <submittedName>
        <fullName evidence="3">Uncharacterized protein</fullName>
    </submittedName>
</protein>
<dbReference type="EMBL" id="CP023690">
    <property type="protein sequence ID" value="QEV59816.1"/>
    <property type="molecule type" value="Genomic_DNA"/>
</dbReference>
<dbReference type="EMBL" id="JACHJD010000003">
    <property type="protein sequence ID" value="MBB5103289.1"/>
    <property type="molecule type" value="Genomic_DNA"/>
</dbReference>
<organism evidence="3 4">
    <name type="scientific">Streptomyces spectabilis</name>
    <dbReference type="NCBI Taxonomy" id="68270"/>
    <lineage>
        <taxon>Bacteria</taxon>
        <taxon>Bacillati</taxon>
        <taxon>Actinomycetota</taxon>
        <taxon>Actinomycetes</taxon>
        <taxon>Kitasatosporales</taxon>
        <taxon>Streptomycetaceae</taxon>
        <taxon>Streptomyces</taxon>
    </lineage>
</organism>
<reference evidence="3 4" key="1">
    <citation type="submission" date="2017-09" db="EMBL/GenBank/DDBJ databases">
        <authorList>
            <person name="Lee N."/>
            <person name="Cho B.-K."/>
        </authorList>
    </citation>
    <scope>NUCLEOTIDE SEQUENCE [LARGE SCALE GENOMIC DNA]</scope>
    <source>
        <strain evidence="3 4">ATCC 27465</strain>
    </source>
</reference>
<feature type="region of interest" description="Disordered" evidence="1">
    <location>
        <begin position="35"/>
        <end position="73"/>
    </location>
</feature>
<keyword evidence="5" id="KW-1185">Reference proteome</keyword>